<protein>
    <submittedName>
        <fullName evidence="1">Uncharacterized protein</fullName>
    </submittedName>
</protein>
<gene>
    <name evidence="1" type="ORF">LtaPh_2713800</name>
</gene>
<reference evidence="1" key="1">
    <citation type="submission" date="2019-11" db="EMBL/GenBank/DDBJ databases">
        <title>Leishmania tarentolae CDS.</title>
        <authorList>
            <person name="Goto Y."/>
            <person name="Yamagishi J."/>
        </authorList>
    </citation>
    <scope>NUCLEOTIDE SEQUENCE [LARGE SCALE GENOMIC DNA]</scope>
    <source>
        <strain evidence="1">Parrot Tar II</strain>
    </source>
</reference>
<evidence type="ECO:0000313" key="1">
    <source>
        <dbReference type="EMBL" id="GET89782.1"/>
    </source>
</evidence>
<comment type="caution">
    <text evidence="1">The sequence shown here is derived from an EMBL/GenBank/DDBJ whole genome shotgun (WGS) entry which is preliminary data.</text>
</comment>
<sequence length="87" mass="9452">MVHLLWEIDILFGRAVTPSELIMNDGNDKFAAQRGGVQILVNTVDCAHLMETFVLKEVPQEKNIVAQAGAASPYPVSATGEADRSVR</sequence>
<dbReference type="Proteomes" id="UP000419144">
    <property type="component" value="Unassembled WGS sequence"/>
</dbReference>
<dbReference type="VEuPathDB" id="TriTrypDB:LtaPh_2713800"/>
<dbReference type="EMBL" id="BLBS01000037">
    <property type="protein sequence ID" value="GET89782.1"/>
    <property type="molecule type" value="Genomic_DNA"/>
</dbReference>
<accession>A0A640KJV2</accession>
<name>A0A640KJV2_LEITA</name>
<keyword evidence="2" id="KW-1185">Reference proteome</keyword>
<organism evidence="1 2">
    <name type="scientific">Leishmania tarentolae</name>
    <name type="common">Sauroleishmania tarentolae</name>
    <dbReference type="NCBI Taxonomy" id="5689"/>
    <lineage>
        <taxon>Eukaryota</taxon>
        <taxon>Discoba</taxon>
        <taxon>Euglenozoa</taxon>
        <taxon>Kinetoplastea</taxon>
        <taxon>Metakinetoplastina</taxon>
        <taxon>Trypanosomatida</taxon>
        <taxon>Trypanosomatidae</taxon>
        <taxon>Leishmaniinae</taxon>
        <taxon>Leishmania</taxon>
        <taxon>lizard Leishmania</taxon>
    </lineage>
</organism>
<evidence type="ECO:0000313" key="2">
    <source>
        <dbReference type="Proteomes" id="UP000419144"/>
    </source>
</evidence>
<proteinExistence type="predicted"/>
<dbReference type="AlphaFoldDB" id="A0A640KJV2"/>
<dbReference type="OrthoDB" id="270509at2759"/>